<dbReference type="CDD" id="cd00200">
    <property type="entry name" value="WD40"/>
    <property type="match status" value="1"/>
</dbReference>
<evidence type="ECO:0000313" key="5">
    <source>
        <dbReference type="EMBL" id="CBJ48716.1"/>
    </source>
</evidence>
<reference evidence="5 6" key="1">
    <citation type="journal article" date="2010" name="Nature">
        <title>The Ectocarpus genome and the independent evolution of multicellularity in brown algae.</title>
        <authorList>
            <person name="Cock J.M."/>
            <person name="Sterck L."/>
            <person name="Rouze P."/>
            <person name="Scornet D."/>
            <person name="Allen A.E."/>
            <person name="Amoutzias G."/>
            <person name="Anthouard V."/>
            <person name="Artiguenave F."/>
            <person name="Aury J.M."/>
            <person name="Badger J.H."/>
            <person name="Beszteri B."/>
            <person name="Billiau K."/>
            <person name="Bonnet E."/>
            <person name="Bothwell J.H."/>
            <person name="Bowler C."/>
            <person name="Boyen C."/>
            <person name="Brownlee C."/>
            <person name="Carrano C.J."/>
            <person name="Charrier B."/>
            <person name="Cho G.Y."/>
            <person name="Coelho S.M."/>
            <person name="Collen J."/>
            <person name="Corre E."/>
            <person name="Da Silva C."/>
            <person name="Delage L."/>
            <person name="Delaroque N."/>
            <person name="Dittami S.M."/>
            <person name="Doulbeau S."/>
            <person name="Elias M."/>
            <person name="Farnham G."/>
            <person name="Gachon C.M."/>
            <person name="Gschloessl B."/>
            <person name="Heesch S."/>
            <person name="Jabbari K."/>
            <person name="Jubin C."/>
            <person name="Kawai H."/>
            <person name="Kimura K."/>
            <person name="Kloareg B."/>
            <person name="Kupper F.C."/>
            <person name="Lang D."/>
            <person name="Le Bail A."/>
            <person name="Leblanc C."/>
            <person name="Lerouge P."/>
            <person name="Lohr M."/>
            <person name="Lopez P.J."/>
            <person name="Martens C."/>
            <person name="Maumus F."/>
            <person name="Michel G."/>
            <person name="Miranda-Saavedra D."/>
            <person name="Morales J."/>
            <person name="Moreau H."/>
            <person name="Motomura T."/>
            <person name="Nagasato C."/>
            <person name="Napoli C.A."/>
            <person name="Nelson D.R."/>
            <person name="Nyvall-Collen P."/>
            <person name="Peters A.F."/>
            <person name="Pommier C."/>
            <person name="Potin P."/>
            <person name="Poulain J."/>
            <person name="Quesneville H."/>
            <person name="Read B."/>
            <person name="Rensing S.A."/>
            <person name="Ritter A."/>
            <person name="Rousvoal S."/>
            <person name="Samanta M."/>
            <person name="Samson G."/>
            <person name="Schroeder D.C."/>
            <person name="Segurens B."/>
            <person name="Strittmatter M."/>
            <person name="Tonon T."/>
            <person name="Tregear J.W."/>
            <person name="Valentin K."/>
            <person name="von Dassow P."/>
            <person name="Yamagishi T."/>
            <person name="Van de Peer Y."/>
            <person name="Wincker P."/>
        </authorList>
    </citation>
    <scope>NUCLEOTIDE SEQUENCE [LARGE SCALE GENOMIC DNA]</scope>
    <source>
        <strain evidence="6">Ec32 / CCAP1310/4</strain>
    </source>
</reference>
<dbReference type="Pfam" id="PF00400">
    <property type="entry name" value="WD40"/>
    <property type="match status" value="5"/>
</dbReference>
<dbReference type="SMART" id="SM00320">
    <property type="entry name" value="WD40"/>
    <property type="match status" value="8"/>
</dbReference>
<evidence type="ECO:0000256" key="4">
    <source>
        <dbReference type="SAM" id="MobiDB-lite"/>
    </source>
</evidence>
<dbReference type="EMBL" id="FN648663">
    <property type="protein sequence ID" value="CBJ48716.1"/>
    <property type="molecule type" value="Genomic_DNA"/>
</dbReference>
<feature type="region of interest" description="Disordered" evidence="4">
    <location>
        <begin position="86"/>
        <end position="121"/>
    </location>
</feature>
<keyword evidence="6" id="KW-1185">Reference proteome</keyword>
<dbReference type="SUPFAM" id="SSF50978">
    <property type="entry name" value="WD40 repeat-like"/>
    <property type="match status" value="2"/>
</dbReference>
<dbReference type="PROSITE" id="PS50294">
    <property type="entry name" value="WD_REPEATS_REGION"/>
    <property type="match status" value="3"/>
</dbReference>
<feature type="region of interest" description="Disordered" evidence="4">
    <location>
        <begin position="565"/>
        <end position="598"/>
    </location>
</feature>
<proteinExistence type="predicted"/>
<protein>
    <submittedName>
        <fullName evidence="5">Uncharacterized protein</fullName>
    </submittedName>
</protein>
<sequence length="1172" mass="122000">MAWAPGNFLVLSSKTAVGKVYNISQSHTPIGTVKLGETGSGVRDMAWLPAQPEANLGGSASAGPRAICGFLDGSLSVADTAFGGRRAWGKQPGGRSGAAGSRGSSSSRRWGGGGGSGSIPWASKAGHVETVFSCEHRPGDPDTLATGSYGSSVKVWHVPTMNLKATLSGQTGAIYCVAWSLDGKRIASTSGKGAVWIWDVGSRKVERQIRLHVSAAHRVQWDPFQPGRLASVSADKTLVIFSDKGTVYRVYTHPDALFGCNWCPTHENVIATGCKDGKVRVFDCSWTNGLEPQYVLSGHAQRVFHVCWSPLLEGTLASGSDDATVIVWRLPRKALPRSEPAGAARKVSPSAVLRGHTSNVRPLHWNSEVPWLLLSGSWDGTVRAWDVRKAGVRWGSGSSHQGSEKGIGGGGDVATAAGGEGRREACIAVMSDHVADVYGLSASPSRPFLYASVSRDTTIRLFGLEGVAASIRTGAVLAGGSLSSALSDAASAMLPASPTALCGAASRLVETQLRDLRRTEGVESIAVFRKLFDYFWASDGVDTLWEMVRWVDAAAAAAAATRAPNLKTTGESAAASRDVRGESGTAGSKPDVRSGGSRTLSLRGVPEGLMCVEERVVHRDARRESDGALARLLRASPRFVVQDRRLGRSDRLERASRLCLGAGDLKGSCEANIALGRWQAALALAPGVGMEYWRAVADRYVRELLVGEERGGGCVDNNGGGDGGGGQAGGADATSLAAALLASTGRPMEAVRGVLEGSEEALSLAVAVADGAYPPRPEPLPREAPSSIEARAVGEAKGSDRRHTGEGAEIIAAGRETAGTRGVEDGRDRGAKPRAPRDDHKGEEGSADEDLGGGGAASAEDEEGKGSASPKYDGLDGVSARTADMGSGCDRGVADGKFSSIEEGPGSKADTASALPPPQCARRYDLHPKDTSATATAAADAQRAQGEATLRSITESKAEEFFQASHPALAAAAMLSICDGSRATAAPALAFLVRGEEPELAYAAAKALKFPARELTPLVREMARRAEAWGDPNLAVELLLNTGGDEESGSFERCCPTGSSSSSNVNGNNNASGERRHHHDTHEGGYWSADAYGAFGEEAGPRGAAMVATRAAASRRREGGGGSNRRSTDLNSTDPCPSLRLRSRASYLDDAAAAVRRDMDVEAACVCGGASS</sequence>
<dbReference type="InterPro" id="IPR001680">
    <property type="entry name" value="WD40_rpt"/>
</dbReference>
<feature type="compositionally biased region" description="Low complexity" evidence="4">
    <location>
        <begin position="1058"/>
        <end position="1072"/>
    </location>
</feature>
<feature type="repeat" description="WD" evidence="3">
    <location>
        <begin position="167"/>
        <end position="208"/>
    </location>
</feature>
<organism evidence="5 6">
    <name type="scientific">Ectocarpus siliculosus</name>
    <name type="common">Brown alga</name>
    <name type="synonym">Conferva siliculosa</name>
    <dbReference type="NCBI Taxonomy" id="2880"/>
    <lineage>
        <taxon>Eukaryota</taxon>
        <taxon>Sar</taxon>
        <taxon>Stramenopiles</taxon>
        <taxon>Ochrophyta</taxon>
        <taxon>PX clade</taxon>
        <taxon>Phaeophyceae</taxon>
        <taxon>Ectocarpales</taxon>
        <taxon>Ectocarpaceae</taxon>
        <taxon>Ectocarpus</taxon>
    </lineage>
</organism>
<keyword evidence="2" id="KW-0677">Repeat</keyword>
<dbReference type="InParanoid" id="D7G1Z0"/>
<feature type="region of interest" description="Disordered" evidence="4">
    <location>
        <begin position="1108"/>
        <end position="1139"/>
    </location>
</feature>
<dbReference type="AlphaFoldDB" id="D7G1Z0"/>
<dbReference type="InterPro" id="IPR019775">
    <property type="entry name" value="WD40_repeat_CS"/>
</dbReference>
<dbReference type="PROSITE" id="PS00678">
    <property type="entry name" value="WD_REPEATS_1"/>
    <property type="match status" value="1"/>
</dbReference>
<feature type="region of interest" description="Disordered" evidence="4">
    <location>
        <begin position="1045"/>
        <end position="1082"/>
    </location>
</feature>
<dbReference type="eggNOG" id="KOG0264">
    <property type="taxonomic scope" value="Eukaryota"/>
</dbReference>
<feature type="compositionally biased region" description="Basic and acidic residues" evidence="4">
    <location>
        <begin position="792"/>
        <end position="806"/>
    </location>
</feature>
<dbReference type="STRING" id="2880.D7G1Z0"/>
<feature type="region of interest" description="Disordered" evidence="4">
    <location>
        <begin position="773"/>
        <end position="925"/>
    </location>
</feature>
<feature type="repeat" description="WD" evidence="3">
    <location>
        <begin position="296"/>
        <end position="338"/>
    </location>
</feature>
<dbReference type="Gene3D" id="2.130.10.10">
    <property type="entry name" value="YVTN repeat-like/Quinoprotein amine dehydrogenase"/>
    <property type="match status" value="2"/>
</dbReference>
<evidence type="ECO:0000313" key="6">
    <source>
        <dbReference type="Proteomes" id="UP000002630"/>
    </source>
</evidence>
<keyword evidence="1 3" id="KW-0853">WD repeat</keyword>
<dbReference type="InterPro" id="IPR036322">
    <property type="entry name" value="WD40_repeat_dom_sf"/>
</dbReference>
<dbReference type="PANTHER" id="PTHR44464:SF1">
    <property type="entry name" value="WD REPEAT-CONTAINING PROTEIN 17"/>
    <property type="match status" value="1"/>
</dbReference>
<evidence type="ECO:0000256" key="2">
    <source>
        <dbReference type="ARBA" id="ARBA00022737"/>
    </source>
</evidence>
<dbReference type="PROSITE" id="PS50082">
    <property type="entry name" value="WD_REPEATS_2"/>
    <property type="match status" value="3"/>
</dbReference>
<evidence type="ECO:0000256" key="1">
    <source>
        <dbReference type="ARBA" id="ARBA00022574"/>
    </source>
</evidence>
<feature type="compositionally biased region" description="Low complexity" evidence="4">
    <location>
        <begin position="98"/>
        <end position="109"/>
    </location>
</feature>
<dbReference type="InterPro" id="IPR015943">
    <property type="entry name" value="WD40/YVTN_repeat-like_dom_sf"/>
</dbReference>
<dbReference type="PANTHER" id="PTHR44464">
    <property type="entry name" value="WD REPEAT-CONTAINING PROTEIN 17"/>
    <property type="match status" value="1"/>
</dbReference>
<name>D7G1Z0_ECTSI</name>
<accession>D7G1Z0</accession>
<dbReference type="OrthoDB" id="2161379at2759"/>
<feature type="repeat" description="WD" evidence="3">
    <location>
        <begin position="353"/>
        <end position="388"/>
    </location>
</feature>
<dbReference type="Proteomes" id="UP000002630">
    <property type="component" value="Linkage Group LG18"/>
</dbReference>
<dbReference type="EMBL" id="FN649743">
    <property type="protein sequence ID" value="CBJ48716.1"/>
    <property type="molecule type" value="Genomic_DNA"/>
</dbReference>
<feature type="compositionally biased region" description="Basic and acidic residues" evidence="4">
    <location>
        <begin position="822"/>
        <end position="844"/>
    </location>
</feature>
<evidence type="ECO:0000256" key="3">
    <source>
        <dbReference type="PROSITE-ProRule" id="PRU00221"/>
    </source>
</evidence>
<gene>
    <name evidence="5" type="ORF">Esi_0046_0106</name>
</gene>